<accession>A0AA88GW96</accession>
<evidence type="ECO:0000313" key="1">
    <source>
        <dbReference type="EMBL" id="KAG2387081.1"/>
    </source>
</evidence>
<gene>
    <name evidence="1" type="ORF">C9374_002116</name>
</gene>
<dbReference type="GeneID" id="68094572"/>
<evidence type="ECO:0000313" key="2">
    <source>
        <dbReference type="Proteomes" id="UP000816034"/>
    </source>
</evidence>
<name>A0AA88GW96_NAELO</name>
<keyword evidence="2" id="KW-1185">Reference proteome</keyword>
<reference evidence="1 2" key="1">
    <citation type="journal article" date="2018" name="BMC Genomics">
        <title>The genome of Naegleria lovaniensis, the basis for a comparative approach to unravel pathogenicity factors of the human pathogenic amoeba N. fowleri.</title>
        <authorList>
            <person name="Liechti N."/>
            <person name="Schurch N."/>
            <person name="Bruggmann R."/>
            <person name="Wittwer M."/>
        </authorList>
    </citation>
    <scope>NUCLEOTIDE SEQUENCE [LARGE SCALE GENOMIC DNA]</scope>
    <source>
        <strain evidence="1 2">ATCC 30569</strain>
    </source>
</reference>
<sequence length="597" mass="70297">MKNLVVDERSELLLANHRDGEDDHQSMTRRNHSLQHEQISTQHASLKDINQDVLSVILKFCSETTDIESLKYSCKNLYWLISGGFDLLRDDFQDLESVIYDHDLIERLESLYLPTLYVRIAEIGITNSDINFKYGILGHWKSIFNESFKLISNNEAQIIISWDNFNSLLENIENSCFKLVSDNDSHSSLDTFLTYNDPVLQSQHVPLSHYIQNWKNKYPLIVDTKHWTVNACRLFKKFILHVHVANGSALNSSVVTVNNKEEGHCIYSAFVLSTPEESIDLKKGIVHENFKALYRFQAIKYLSIEKQFISNMILYVIMRHRLVNLMEKTNFSLRKTYSKNILRKLKHFSKTCDNVKSRQVFYNFLCIQDNILRRYKYNVLNGKNSLPKIEKFDKEVIHFLNMIAFDYMNTKEREQFFKIAIQHCYRSKLSISKEWREYCYQKFEKDVCYEEINCTRNVFGLQYEFLTLEFDRTISKTCLNKLTVPLYPSKEVSAITFTISNETKTLVPVVGTVDQCCTKCCSNPSLRYINCTCFACFWCCTCCCCYRHQKIDQYDWVALFGFSHRWLPVLDIWNCFEICLGKPIEDIYSDVEPIERR</sequence>
<dbReference type="AlphaFoldDB" id="A0AA88GW96"/>
<dbReference type="Proteomes" id="UP000816034">
    <property type="component" value="Unassembled WGS sequence"/>
</dbReference>
<dbReference type="RefSeq" id="XP_044551073.1">
    <property type="nucleotide sequence ID" value="XM_044691499.1"/>
</dbReference>
<proteinExistence type="predicted"/>
<organism evidence="1 2">
    <name type="scientific">Naegleria lovaniensis</name>
    <name type="common">Amoeba</name>
    <dbReference type="NCBI Taxonomy" id="51637"/>
    <lineage>
        <taxon>Eukaryota</taxon>
        <taxon>Discoba</taxon>
        <taxon>Heterolobosea</taxon>
        <taxon>Tetramitia</taxon>
        <taxon>Eutetramitia</taxon>
        <taxon>Vahlkampfiidae</taxon>
        <taxon>Naegleria</taxon>
    </lineage>
</organism>
<dbReference type="EMBL" id="PYSW02000014">
    <property type="protein sequence ID" value="KAG2387081.1"/>
    <property type="molecule type" value="Genomic_DNA"/>
</dbReference>
<protein>
    <submittedName>
        <fullName evidence="1">Uncharacterized protein</fullName>
    </submittedName>
</protein>
<comment type="caution">
    <text evidence="1">The sequence shown here is derived from an EMBL/GenBank/DDBJ whole genome shotgun (WGS) entry which is preliminary data.</text>
</comment>